<keyword evidence="2" id="KW-1185">Reference proteome</keyword>
<comment type="caution">
    <text evidence="1">The sequence shown here is derived from an EMBL/GenBank/DDBJ whole genome shotgun (WGS) entry which is preliminary data.</text>
</comment>
<accession>A0A9R1VWZ8</accession>
<dbReference type="AlphaFoldDB" id="A0A9R1VWZ8"/>
<sequence length="93" mass="10674">MKIHSNHIERLGSPYPLDFATDLIIDSLPKRDDTFIMNYNINEWDKPISELQRMLKTLEKNIPMKTPQGFGKTRELKTYGMVMHVGNGALVAV</sequence>
<name>A0A9R1VWZ8_LACSA</name>
<organism evidence="1 2">
    <name type="scientific">Lactuca sativa</name>
    <name type="common">Garden lettuce</name>
    <dbReference type="NCBI Taxonomy" id="4236"/>
    <lineage>
        <taxon>Eukaryota</taxon>
        <taxon>Viridiplantae</taxon>
        <taxon>Streptophyta</taxon>
        <taxon>Embryophyta</taxon>
        <taxon>Tracheophyta</taxon>
        <taxon>Spermatophyta</taxon>
        <taxon>Magnoliopsida</taxon>
        <taxon>eudicotyledons</taxon>
        <taxon>Gunneridae</taxon>
        <taxon>Pentapetalae</taxon>
        <taxon>asterids</taxon>
        <taxon>campanulids</taxon>
        <taxon>Asterales</taxon>
        <taxon>Asteraceae</taxon>
        <taxon>Cichorioideae</taxon>
        <taxon>Cichorieae</taxon>
        <taxon>Lactucinae</taxon>
        <taxon>Lactuca</taxon>
    </lineage>
</organism>
<dbReference type="EMBL" id="NBSK02000004">
    <property type="protein sequence ID" value="KAJ0212325.1"/>
    <property type="molecule type" value="Genomic_DNA"/>
</dbReference>
<proteinExistence type="predicted"/>
<dbReference type="Proteomes" id="UP000235145">
    <property type="component" value="Unassembled WGS sequence"/>
</dbReference>
<reference evidence="1 2" key="1">
    <citation type="journal article" date="2017" name="Nat. Commun.">
        <title>Genome assembly with in vitro proximity ligation data and whole-genome triplication in lettuce.</title>
        <authorList>
            <person name="Reyes-Chin-Wo S."/>
            <person name="Wang Z."/>
            <person name="Yang X."/>
            <person name="Kozik A."/>
            <person name="Arikit S."/>
            <person name="Song C."/>
            <person name="Xia L."/>
            <person name="Froenicke L."/>
            <person name="Lavelle D.O."/>
            <person name="Truco M.J."/>
            <person name="Xia R."/>
            <person name="Zhu S."/>
            <person name="Xu C."/>
            <person name="Xu H."/>
            <person name="Xu X."/>
            <person name="Cox K."/>
            <person name="Korf I."/>
            <person name="Meyers B.C."/>
            <person name="Michelmore R.W."/>
        </authorList>
    </citation>
    <scope>NUCLEOTIDE SEQUENCE [LARGE SCALE GENOMIC DNA]</scope>
    <source>
        <strain evidence="2">cv. Salinas</strain>
        <tissue evidence="1">Seedlings</tissue>
    </source>
</reference>
<evidence type="ECO:0000313" key="1">
    <source>
        <dbReference type="EMBL" id="KAJ0212325.1"/>
    </source>
</evidence>
<gene>
    <name evidence="1" type="ORF">LSAT_V11C400211350</name>
</gene>
<evidence type="ECO:0000313" key="2">
    <source>
        <dbReference type="Proteomes" id="UP000235145"/>
    </source>
</evidence>
<protein>
    <submittedName>
        <fullName evidence="1">Uncharacterized protein</fullName>
    </submittedName>
</protein>